<organism evidence="1 2">
    <name type="scientific">Paenibacillus zeisoli</name>
    <dbReference type="NCBI Taxonomy" id="2496267"/>
    <lineage>
        <taxon>Bacteria</taxon>
        <taxon>Bacillati</taxon>
        <taxon>Bacillota</taxon>
        <taxon>Bacilli</taxon>
        <taxon>Bacillales</taxon>
        <taxon>Paenibacillaceae</taxon>
        <taxon>Paenibacillus</taxon>
    </lineage>
</organism>
<evidence type="ECO:0008006" key="3">
    <source>
        <dbReference type="Google" id="ProtNLM"/>
    </source>
</evidence>
<gene>
    <name evidence="1" type="ORF">EJP77_00035</name>
</gene>
<dbReference type="Proteomes" id="UP000272464">
    <property type="component" value="Unassembled WGS sequence"/>
</dbReference>
<proteinExistence type="predicted"/>
<name>A0A3S1DEI0_9BACL</name>
<protein>
    <recommendedName>
        <fullName evidence="3">Amidase</fullName>
    </recommendedName>
</protein>
<accession>A0A3S1DEI0</accession>
<sequence>MTPVNAATTTQKASWLWDTSLIKQSGSTVLTFYKNQGVNVIYLQINRKLNVSYYKNFIRQATAQGIEVHALDGNSTWALTSQRTQLTTVLKWIENYQATAATNEKFKGIHFDIEPYLLPDWSTNQKSIVSQWQSNVLYMVQRANEIKLPIAADLPFWLHTIKVPDGTATLSSWMLKQYNSVTLMSYRDTSDGIFNVAKVILQEGVDLGKKVFTGVETNNTSEGDIISFYEEGANYMNQELNNLVTLTSSYTSFAGVAVHDYLGWKTLVESSVN</sequence>
<dbReference type="OrthoDB" id="7054537at2"/>
<evidence type="ECO:0000313" key="2">
    <source>
        <dbReference type="Proteomes" id="UP000272464"/>
    </source>
</evidence>
<comment type="caution">
    <text evidence="1">The sequence shown here is derived from an EMBL/GenBank/DDBJ whole genome shotgun (WGS) entry which is preliminary data.</text>
</comment>
<keyword evidence="2" id="KW-1185">Reference proteome</keyword>
<dbReference type="EMBL" id="RZNX01000001">
    <property type="protein sequence ID" value="RUT36537.1"/>
    <property type="molecule type" value="Genomic_DNA"/>
</dbReference>
<dbReference type="AlphaFoldDB" id="A0A3S1DEI0"/>
<reference evidence="1 2" key="1">
    <citation type="submission" date="2018-12" db="EMBL/GenBank/DDBJ databases">
        <authorList>
            <person name="Sun L."/>
            <person name="Chen Z."/>
        </authorList>
    </citation>
    <scope>NUCLEOTIDE SEQUENCE [LARGE SCALE GENOMIC DNA]</scope>
    <source>
        <strain evidence="1 2">3-5-3</strain>
    </source>
</reference>
<evidence type="ECO:0000313" key="1">
    <source>
        <dbReference type="EMBL" id="RUT36537.1"/>
    </source>
</evidence>